<evidence type="ECO:0000256" key="1">
    <source>
        <dbReference type="SAM" id="MobiDB-lite"/>
    </source>
</evidence>
<dbReference type="GO" id="GO:0008168">
    <property type="term" value="F:methyltransferase activity"/>
    <property type="evidence" value="ECO:0007669"/>
    <property type="project" value="UniProtKB-KW"/>
</dbReference>
<feature type="region of interest" description="Disordered" evidence="1">
    <location>
        <begin position="1"/>
        <end position="21"/>
    </location>
</feature>
<protein>
    <submittedName>
        <fullName evidence="2">SAM-dependent methyltransferase</fullName>
    </submittedName>
</protein>
<dbReference type="PIRSF" id="PIRSF017393">
    <property type="entry name" value="MTase_SAV2177"/>
    <property type="match status" value="1"/>
</dbReference>
<dbReference type="InterPro" id="IPR029063">
    <property type="entry name" value="SAM-dependent_MTases_sf"/>
</dbReference>
<keyword evidence="2" id="KW-0808">Transferase</keyword>
<comment type="caution">
    <text evidence="2">The sequence shown here is derived from an EMBL/GenBank/DDBJ whole genome shotgun (WGS) entry which is preliminary data.</text>
</comment>
<dbReference type="CDD" id="cd02440">
    <property type="entry name" value="AdoMet_MTases"/>
    <property type="match status" value="1"/>
</dbReference>
<dbReference type="Proteomes" id="UP001499854">
    <property type="component" value="Unassembled WGS sequence"/>
</dbReference>
<sequence length="280" mass="29794">MSEEPLGQETGGPLPEWAPPEIDRTKAHPARIYDYLLGGKDNFDVDRDAAEVALAAMPELRAMARANRAFLGRAVRHLAEAGITQFLDIGTGIPGPGNTGEIARSVHPEARVVYVDYDPIVSAHSRALLSAADPALSAVVQADVREPKTILDNGAVHAVLDFAKPIAVLMVAVLHFVSDAEDAHTIAAQFVDTVAPGSALVVSHASEGHEAGKFGAAREGWNNATSRLVLRDRSQIEAFFAGTELMEPGVVIIPAWRPDHELGAEELALDYGHAGVGIKR</sequence>
<dbReference type="InterPro" id="IPR006764">
    <property type="entry name" value="SAM_dep_MeTrfase_SAV2177_type"/>
</dbReference>
<evidence type="ECO:0000313" key="2">
    <source>
        <dbReference type="EMBL" id="GAA1984152.1"/>
    </source>
</evidence>
<dbReference type="EMBL" id="BAAAQM010000032">
    <property type="protein sequence ID" value="GAA1984152.1"/>
    <property type="molecule type" value="Genomic_DNA"/>
</dbReference>
<organism evidence="2 3">
    <name type="scientific">Catenulispora subtropica</name>
    <dbReference type="NCBI Taxonomy" id="450798"/>
    <lineage>
        <taxon>Bacteria</taxon>
        <taxon>Bacillati</taxon>
        <taxon>Actinomycetota</taxon>
        <taxon>Actinomycetes</taxon>
        <taxon>Catenulisporales</taxon>
        <taxon>Catenulisporaceae</taxon>
        <taxon>Catenulispora</taxon>
    </lineage>
</organism>
<name>A0ABP5DPL7_9ACTN</name>
<dbReference type="RefSeq" id="WP_344659779.1">
    <property type="nucleotide sequence ID" value="NZ_BAAAQM010000032.1"/>
</dbReference>
<reference evidence="3" key="1">
    <citation type="journal article" date="2019" name="Int. J. Syst. Evol. Microbiol.">
        <title>The Global Catalogue of Microorganisms (GCM) 10K type strain sequencing project: providing services to taxonomists for standard genome sequencing and annotation.</title>
        <authorList>
            <consortium name="The Broad Institute Genomics Platform"/>
            <consortium name="The Broad Institute Genome Sequencing Center for Infectious Disease"/>
            <person name="Wu L."/>
            <person name="Ma J."/>
        </authorList>
    </citation>
    <scope>NUCLEOTIDE SEQUENCE [LARGE SCALE GENOMIC DNA]</scope>
    <source>
        <strain evidence="3">JCM 16013</strain>
    </source>
</reference>
<dbReference type="GO" id="GO:0032259">
    <property type="term" value="P:methylation"/>
    <property type="evidence" value="ECO:0007669"/>
    <property type="project" value="UniProtKB-KW"/>
</dbReference>
<keyword evidence="2" id="KW-0489">Methyltransferase</keyword>
<keyword evidence="3" id="KW-1185">Reference proteome</keyword>
<evidence type="ECO:0000313" key="3">
    <source>
        <dbReference type="Proteomes" id="UP001499854"/>
    </source>
</evidence>
<dbReference type="SUPFAM" id="SSF53335">
    <property type="entry name" value="S-adenosyl-L-methionine-dependent methyltransferases"/>
    <property type="match status" value="1"/>
</dbReference>
<accession>A0ABP5DPL7</accession>
<gene>
    <name evidence="2" type="ORF">GCM10009838_52550</name>
</gene>
<dbReference type="Pfam" id="PF04672">
    <property type="entry name" value="Methyltransf_19"/>
    <property type="match status" value="1"/>
</dbReference>
<dbReference type="Gene3D" id="3.40.50.150">
    <property type="entry name" value="Vaccinia Virus protein VP39"/>
    <property type="match status" value="1"/>
</dbReference>
<proteinExistence type="predicted"/>